<organism evidence="4 8">
    <name type="scientific">Didymodactylos carnosus</name>
    <dbReference type="NCBI Taxonomy" id="1234261"/>
    <lineage>
        <taxon>Eukaryota</taxon>
        <taxon>Metazoa</taxon>
        <taxon>Spiralia</taxon>
        <taxon>Gnathifera</taxon>
        <taxon>Rotifera</taxon>
        <taxon>Eurotatoria</taxon>
        <taxon>Bdelloidea</taxon>
        <taxon>Philodinida</taxon>
        <taxon>Philodinidae</taxon>
        <taxon>Didymodactylos</taxon>
    </lineage>
</organism>
<keyword evidence="2" id="KW-0344">Guanine-nucleotide releasing factor</keyword>
<proteinExistence type="predicted"/>
<dbReference type="OrthoDB" id="30840at2759"/>
<dbReference type="EMBL" id="CAJNOQ010001019">
    <property type="protein sequence ID" value="CAF0860873.1"/>
    <property type="molecule type" value="Genomic_DNA"/>
</dbReference>
<dbReference type="InterPro" id="IPR011323">
    <property type="entry name" value="Mss4/transl-control_tumour"/>
</dbReference>
<dbReference type="EMBL" id="CAJOBA010078676">
    <property type="protein sequence ID" value="CAF4430649.1"/>
    <property type="molecule type" value="Genomic_DNA"/>
</dbReference>
<reference evidence="4" key="1">
    <citation type="submission" date="2021-02" db="EMBL/GenBank/DDBJ databases">
        <authorList>
            <person name="Nowell W R."/>
        </authorList>
    </citation>
    <scope>NUCLEOTIDE SEQUENCE</scope>
</reference>
<evidence type="ECO:0000313" key="4">
    <source>
        <dbReference type="EMBL" id="CAF0860873.1"/>
    </source>
</evidence>
<dbReference type="GO" id="GO:0005085">
    <property type="term" value="F:guanyl-nucleotide exchange factor activity"/>
    <property type="evidence" value="ECO:0007669"/>
    <property type="project" value="UniProtKB-KW"/>
</dbReference>
<dbReference type="GO" id="GO:0006892">
    <property type="term" value="P:post-Golgi vesicle-mediated transport"/>
    <property type="evidence" value="ECO:0007669"/>
    <property type="project" value="TreeGrafter"/>
</dbReference>
<name>A0A813WUZ6_9BILA</name>
<dbReference type="Proteomes" id="UP000677228">
    <property type="component" value="Unassembled WGS sequence"/>
</dbReference>
<evidence type="ECO:0000256" key="1">
    <source>
        <dbReference type="ARBA" id="ARBA00022448"/>
    </source>
</evidence>
<sequence length="156" mass="17837">MDTSSVNNNQIDDNLLSMDSKDNNEINFLIGEQNLNTIVCLYCEDIILRPKTAKYEQKHILLPQMDMKKTSTPSSNGNSIPINVNDHLCDSVAYCWLVNDMFTFENVGFSKTVNNNVKYLMCSNCERGPIGYCELNPTTGELDKHFYVAFDRVKYK</sequence>
<dbReference type="Gene3D" id="2.170.150.10">
    <property type="entry name" value="Metal Binding Protein, Guanine Nucleotide Exchange Factor, Chain A"/>
    <property type="match status" value="1"/>
</dbReference>
<dbReference type="PANTHER" id="PTHR13276">
    <property type="entry name" value="GUANINE NUCLEOTIDE EXCHANGE FACTOR MSS4"/>
    <property type="match status" value="1"/>
</dbReference>
<evidence type="ECO:0000256" key="3">
    <source>
        <dbReference type="ARBA" id="ARBA00022927"/>
    </source>
</evidence>
<dbReference type="Proteomes" id="UP000663829">
    <property type="component" value="Unassembled WGS sequence"/>
</dbReference>
<dbReference type="GO" id="GO:0016020">
    <property type="term" value="C:membrane"/>
    <property type="evidence" value="ECO:0007669"/>
    <property type="project" value="TreeGrafter"/>
</dbReference>
<evidence type="ECO:0000313" key="5">
    <source>
        <dbReference type="EMBL" id="CAF1614929.1"/>
    </source>
</evidence>
<dbReference type="Proteomes" id="UP000682733">
    <property type="component" value="Unassembled WGS sequence"/>
</dbReference>
<keyword evidence="8" id="KW-1185">Reference proteome</keyword>
<dbReference type="InterPro" id="IPR011057">
    <property type="entry name" value="Mss4-like_sf"/>
</dbReference>
<dbReference type="SUPFAM" id="SSF51316">
    <property type="entry name" value="Mss4-like"/>
    <property type="match status" value="1"/>
</dbReference>
<keyword evidence="1" id="KW-0813">Transport</keyword>
<dbReference type="PANTHER" id="PTHR13276:SF0">
    <property type="entry name" value="GUANINE NUCLEOTIDE EXCHANGE FACTOR MSS4"/>
    <property type="match status" value="1"/>
</dbReference>
<accession>A0A813WUZ6</accession>
<dbReference type="FunFam" id="2.170.150.10:FF:000005">
    <property type="entry name" value="Guanine nucleotide exchange factor MSS4"/>
    <property type="match status" value="1"/>
</dbReference>
<dbReference type="GO" id="GO:0008270">
    <property type="term" value="F:zinc ion binding"/>
    <property type="evidence" value="ECO:0007669"/>
    <property type="project" value="TreeGrafter"/>
</dbReference>
<dbReference type="AlphaFoldDB" id="A0A813WUZ6"/>
<dbReference type="EMBL" id="CAJNOK010054187">
    <property type="protein sequence ID" value="CAF1614929.1"/>
    <property type="molecule type" value="Genomic_DNA"/>
</dbReference>
<dbReference type="GO" id="GO:0005829">
    <property type="term" value="C:cytosol"/>
    <property type="evidence" value="ECO:0007669"/>
    <property type="project" value="TreeGrafter"/>
</dbReference>
<gene>
    <name evidence="4" type="ORF">GPM918_LOCUS6580</name>
    <name evidence="5" type="ORF">OVA965_LOCUS42851</name>
    <name evidence="6" type="ORF">SRO942_LOCUS6580</name>
    <name evidence="7" type="ORF">TMI583_LOCUS44887</name>
</gene>
<dbReference type="EMBL" id="CAJOBC010001019">
    <property type="protein sequence ID" value="CAF3648558.1"/>
    <property type="molecule type" value="Genomic_DNA"/>
</dbReference>
<dbReference type="GO" id="GO:0007264">
    <property type="term" value="P:small GTPase-mediated signal transduction"/>
    <property type="evidence" value="ECO:0007669"/>
    <property type="project" value="InterPro"/>
</dbReference>
<protein>
    <submittedName>
        <fullName evidence="4">Uncharacterized protein</fullName>
    </submittedName>
</protein>
<comment type="caution">
    <text evidence="4">The sequence shown here is derived from an EMBL/GenBank/DDBJ whole genome shotgun (WGS) entry which is preliminary data.</text>
</comment>
<evidence type="ECO:0000313" key="8">
    <source>
        <dbReference type="Proteomes" id="UP000663829"/>
    </source>
</evidence>
<dbReference type="InterPro" id="IPR007515">
    <property type="entry name" value="Mss4"/>
</dbReference>
<dbReference type="PROSITE" id="PS51796">
    <property type="entry name" value="MSS4"/>
    <property type="match status" value="1"/>
</dbReference>
<evidence type="ECO:0000313" key="6">
    <source>
        <dbReference type="EMBL" id="CAF3648558.1"/>
    </source>
</evidence>
<dbReference type="GO" id="GO:0015031">
    <property type="term" value="P:protein transport"/>
    <property type="evidence" value="ECO:0007669"/>
    <property type="project" value="UniProtKB-KW"/>
</dbReference>
<dbReference type="Proteomes" id="UP000681722">
    <property type="component" value="Unassembled WGS sequence"/>
</dbReference>
<dbReference type="Pfam" id="PF04421">
    <property type="entry name" value="Mss4"/>
    <property type="match status" value="1"/>
</dbReference>
<keyword evidence="3" id="KW-0653">Protein transport</keyword>
<evidence type="ECO:0000256" key="2">
    <source>
        <dbReference type="ARBA" id="ARBA00022658"/>
    </source>
</evidence>
<evidence type="ECO:0000313" key="7">
    <source>
        <dbReference type="EMBL" id="CAF4430649.1"/>
    </source>
</evidence>